<dbReference type="Pfam" id="PF18759">
    <property type="entry name" value="Plavaka"/>
    <property type="match status" value="1"/>
</dbReference>
<keyword evidence="3" id="KW-1185">Reference proteome</keyword>
<dbReference type="AlphaFoldDB" id="A0A5C2RSG2"/>
<organism evidence="2 3">
    <name type="scientific">Lentinus tigrinus ALCF2SS1-6</name>
    <dbReference type="NCBI Taxonomy" id="1328759"/>
    <lineage>
        <taxon>Eukaryota</taxon>
        <taxon>Fungi</taxon>
        <taxon>Dikarya</taxon>
        <taxon>Basidiomycota</taxon>
        <taxon>Agaricomycotina</taxon>
        <taxon>Agaricomycetes</taxon>
        <taxon>Polyporales</taxon>
        <taxon>Polyporaceae</taxon>
        <taxon>Lentinus</taxon>
    </lineage>
</organism>
<gene>
    <name evidence="2" type="ORF">L227DRAFT_589068</name>
</gene>
<dbReference type="STRING" id="1328759.A0A5C2RSG2"/>
<reference evidence="2" key="1">
    <citation type="journal article" date="2018" name="Genome Biol. Evol.">
        <title>Genomics and development of Lentinus tigrinus, a white-rot wood-decaying mushroom with dimorphic fruiting bodies.</title>
        <authorList>
            <person name="Wu B."/>
            <person name="Xu Z."/>
            <person name="Knudson A."/>
            <person name="Carlson A."/>
            <person name="Chen N."/>
            <person name="Kovaka S."/>
            <person name="LaButti K."/>
            <person name="Lipzen A."/>
            <person name="Pennachio C."/>
            <person name="Riley R."/>
            <person name="Schakwitz W."/>
            <person name="Umezawa K."/>
            <person name="Ohm R.A."/>
            <person name="Grigoriev I.V."/>
            <person name="Nagy L.G."/>
            <person name="Gibbons J."/>
            <person name="Hibbett D."/>
        </authorList>
    </citation>
    <scope>NUCLEOTIDE SEQUENCE [LARGE SCALE GENOMIC DNA]</scope>
    <source>
        <strain evidence="2">ALCF2SS1-6</strain>
    </source>
</reference>
<evidence type="ECO:0000313" key="2">
    <source>
        <dbReference type="EMBL" id="RPD54101.1"/>
    </source>
</evidence>
<dbReference type="EMBL" id="ML122310">
    <property type="protein sequence ID" value="RPD54101.1"/>
    <property type="molecule type" value="Genomic_DNA"/>
</dbReference>
<proteinExistence type="predicted"/>
<evidence type="ECO:0000313" key="3">
    <source>
        <dbReference type="Proteomes" id="UP000313359"/>
    </source>
</evidence>
<name>A0A5C2RSG2_9APHY</name>
<dbReference type="PROSITE" id="PS00028">
    <property type="entry name" value="ZINC_FINGER_C2H2_1"/>
    <property type="match status" value="1"/>
</dbReference>
<evidence type="ECO:0000259" key="1">
    <source>
        <dbReference type="PROSITE" id="PS00028"/>
    </source>
</evidence>
<sequence>MARCCNICRLGITTERGYRDHMVEVHRWPKPPPPLTRKIFHPTLNARPCNVHGNFLPAGVPPPPREEVDDWWPFSSRAHFEFADWHYQKVQTSVGDLDTLLKNLAAQKALETGNAHAAAMFDSANDLLATIDAIPYGELAWTTFNIRYTGPVTPHTPAWKLKTYTIHTRNALHVAEDIAGSADFDGRWDYVPYEEYNTPGCRRFSDVMSGTWAFKKGTTLAANADYAGSMLTPVIIGTDKTTVSVATGHQEFHPVYLSLGNVHNTMRRAHRNAVVPLAFLAIPKRGRAPSNDDYRAFVKELYHTSLARILSPLRPGMTTPHVMHCPDGHFRRALFELGPVIADYPEQVCLSGIVSGWCPKCCAYADELRYAGRARFRAHTEALVDTFSPAILWDVFGVNADVEPFTSYFPRADIHELLTPDLLHQLIKGTFKDHLVDWITDYVKMSAPTEQEAADILDQIDIRLNAVPPFPGLRRFPTGRNFTQWTGDDSKGLMKIYLSAINGLVPTQIVQCVTALLDFAYLARRSEHDTFTLEAMEEALAYFHQLREIFVEVGVRPNGFNLPRQHALVHYVQSIKMFGSPNGLCSSITESKHIEAVKETWRRGSRHQPIGQMVRCLTRLSKMSAVRVEFGRRGMLHGDVLTAARLQLEDEEVIDLQTQREEAFRAAQAEQDARDAGDLGRPQLHLDISRFLYERLFPDGDYAADMDMEEYPHISMYAKVGEHQSATVVYHAPSERSGPHGMRREIVRCNPLWYNLYPRYDTVLWGMPRFRVARLRRLLSIPYNDVFQYDAAFVEWFTTHGRDASTGMWVVCPEMDGEVRVSSIIPLSSIAPVGDRFIPADFHFADALDAFDEYHVNCYVDYHAHETIV</sequence>
<accession>A0A5C2RSG2</accession>
<dbReference type="InterPro" id="IPR041078">
    <property type="entry name" value="Plavaka"/>
</dbReference>
<dbReference type="OrthoDB" id="2747587at2759"/>
<dbReference type="Proteomes" id="UP000313359">
    <property type="component" value="Unassembled WGS sequence"/>
</dbReference>
<protein>
    <recommendedName>
        <fullName evidence="1">C2H2-type domain-containing protein</fullName>
    </recommendedName>
</protein>
<dbReference type="InterPro" id="IPR013087">
    <property type="entry name" value="Znf_C2H2_type"/>
</dbReference>
<feature type="domain" description="C2H2-type" evidence="1">
    <location>
        <begin position="4"/>
        <end position="26"/>
    </location>
</feature>